<protein>
    <submittedName>
        <fullName evidence="1">Uncharacterized protein</fullName>
    </submittedName>
</protein>
<feature type="non-terminal residue" evidence="1">
    <location>
        <position position="44"/>
    </location>
</feature>
<dbReference type="EMBL" id="UINC01025318">
    <property type="protein sequence ID" value="SVB00673.1"/>
    <property type="molecule type" value="Genomic_DNA"/>
</dbReference>
<organism evidence="1">
    <name type="scientific">marine metagenome</name>
    <dbReference type="NCBI Taxonomy" id="408172"/>
    <lineage>
        <taxon>unclassified sequences</taxon>
        <taxon>metagenomes</taxon>
        <taxon>ecological metagenomes</taxon>
    </lineage>
</organism>
<reference evidence="1" key="1">
    <citation type="submission" date="2018-05" db="EMBL/GenBank/DDBJ databases">
        <authorList>
            <person name="Lanie J.A."/>
            <person name="Ng W.-L."/>
            <person name="Kazmierczak K.M."/>
            <person name="Andrzejewski T.M."/>
            <person name="Davidsen T.M."/>
            <person name="Wayne K.J."/>
            <person name="Tettelin H."/>
            <person name="Glass J.I."/>
            <person name="Rusch D."/>
            <person name="Podicherti R."/>
            <person name="Tsui H.-C.T."/>
            <person name="Winkler M.E."/>
        </authorList>
    </citation>
    <scope>NUCLEOTIDE SEQUENCE</scope>
</reference>
<evidence type="ECO:0000313" key="1">
    <source>
        <dbReference type="EMBL" id="SVB00673.1"/>
    </source>
</evidence>
<gene>
    <name evidence="1" type="ORF">METZ01_LOCUS153527</name>
</gene>
<sequence>MRPRSVLTFSGGDWGLKAAAFGMAVFLWALVRVGTPDQRSVPIP</sequence>
<accession>A0A382AI61</accession>
<dbReference type="AlphaFoldDB" id="A0A382AI61"/>
<proteinExistence type="predicted"/>
<name>A0A382AI61_9ZZZZ</name>